<evidence type="ECO:0000256" key="1">
    <source>
        <dbReference type="SAM" id="Phobius"/>
    </source>
</evidence>
<sequence>MTLDAKPAAAGPAARAGRPSWLVVADREVRDLWLGGRALILLFAYAVVLSVTTYLTATNEALNFLEQRESVSLTLQVAVAIGVLLTLLAAADAFSGERERGTLESLLLAPVSRRSLALGKGIAALSMWFAAFVISVPYIWYLARGVGVVRTSLLNGLLVGSLLALTMVGLGLLISMFAGSNRVSLSVSVFTLLALFAPTQMPTSAQRGWFGDLLLRADPFTAALRYLGRVIINARTFAQEGHWLIGPAIVAGIALVLAFAVAGRIRLGGRE</sequence>
<dbReference type="EMBL" id="SNWQ01000016">
    <property type="protein sequence ID" value="TDO44390.1"/>
    <property type="molecule type" value="Genomic_DNA"/>
</dbReference>
<feature type="transmembrane region" description="Helical" evidence="1">
    <location>
        <begin position="243"/>
        <end position="262"/>
    </location>
</feature>
<protein>
    <submittedName>
        <fullName evidence="2">ABC-2 type transport system permease protein</fullName>
    </submittedName>
</protein>
<dbReference type="RefSeq" id="WP_133803464.1">
    <property type="nucleotide sequence ID" value="NZ_SNWQ01000016.1"/>
</dbReference>
<dbReference type="OrthoDB" id="8563307at2"/>
<feature type="transmembrane region" description="Helical" evidence="1">
    <location>
        <begin position="117"/>
        <end position="141"/>
    </location>
</feature>
<dbReference type="GO" id="GO:0140359">
    <property type="term" value="F:ABC-type transporter activity"/>
    <property type="evidence" value="ECO:0007669"/>
    <property type="project" value="InterPro"/>
</dbReference>
<keyword evidence="1" id="KW-0812">Transmembrane</keyword>
<dbReference type="PANTHER" id="PTHR43471:SF3">
    <property type="entry name" value="ABC TRANSPORTER PERMEASE PROTEIN NATB"/>
    <property type="match status" value="1"/>
</dbReference>
<comment type="caution">
    <text evidence="2">The sequence shown here is derived from an EMBL/GenBank/DDBJ whole genome shotgun (WGS) entry which is preliminary data.</text>
</comment>
<dbReference type="Pfam" id="PF12679">
    <property type="entry name" value="ABC2_membrane_2"/>
    <property type="match status" value="1"/>
</dbReference>
<dbReference type="GO" id="GO:0005886">
    <property type="term" value="C:plasma membrane"/>
    <property type="evidence" value="ECO:0007669"/>
    <property type="project" value="UniProtKB-SubCell"/>
</dbReference>
<proteinExistence type="predicted"/>
<accession>A0A4R6K4Z0</accession>
<name>A0A4R6K4Z0_9ACTN</name>
<gene>
    <name evidence="2" type="ORF">EV643_116202</name>
</gene>
<dbReference type="AlphaFoldDB" id="A0A4R6K4Z0"/>
<feature type="transmembrane region" description="Helical" evidence="1">
    <location>
        <begin position="38"/>
        <end position="57"/>
    </location>
</feature>
<dbReference type="Proteomes" id="UP000295388">
    <property type="component" value="Unassembled WGS sequence"/>
</dbReference>
<feature type="transmembrane region" description="Helical" evidence="1">
    <location>
        <begin position="183"/>
        <end position="201"/>
    </location>
</feature>
<feature type="transmembrane region" description="Helical" evidence="1">
    <location>
        <begin position="153"/>
        <end position="176"/>
    </location>
</feature>
<organism evidence="2 3">
    <name type="scientific">Kribbella caucasensis</name>
    <dbReference type="NCBI Taxonomy" id="2512215"/>
    <lineage>
        <taxon>Bacteria</taxon>
        <taxon>Bacillati</taxon>
        <taxon>Actinomycetota</taxon>
        <taxon>Actinomycetes</taxon>
        <taxon>Propionibacteriales</taxon>
        <taxon>Kribbellaceae</taxon>
        <taxon>Kribbella</taxon>
    </lineage>
</organism>
<dbReference type="PANTHER" id="PTHR43471">
    <property type="entry name" value="ABC TRANSPORTER PERMEASE"/>
    <property type="match status" value="1"/>
</dbReference>
<reference evidence="2 3" key="1">
    <citation type="submission" date="2019-03" db="EMBL/GenBank/DDBJ databases">
        <title>Genomic Encyclopedia of Type Strains, Phase III (KMG-III): the genomes of soil and plant-associated and newly described type strains.</title>
        <authorList>
            <person name="Whitman W."/>
        </authorList>
    </citation>
    <scope>NUCLEOTIDE SEQUENCE [LARGE SCALE GENOMIC DNA]</scope>
    <source>
        <strain evidence="2 3">VKM Ac-2527</strain>
    </source>
</reference>
<evidence type="ECO:0000313" key="2">
    <source>
        <dbReference type="EMBL" id="TDO44390.1"/>
    </source>
</evidence>
<keyword evidence="3" id="KW-1185">Reference proteome</keyword>
<keyword evidence="1" id="KW-0472">Membrane</keyword>
<feature type="transmembrane region" description="Helical" evidence="1">
    <location>
        <begin position="77"/>
        <end position="96"/>
    </location>
</feature>
<keyword evidence="1" id="KW-1133">Transmembrane helix</keyword>
<evidence type="ECO:0000313" key="3">
    <source>
        <dbReference type="Proteomes" id="UP000295388"/>
    </source>
</evidence>